<evidence type="ECO:0000313" key="1">
    <source>
        <dbReference type="EMBL" id="EKN10813.1"/>
    </source>
</evidence>
<gene>
    <name evidence="1" type="ORF">HMPREF1060_02739</name>
</gene>
<dbReference type="AlphaFoldDB" id="K6A575"/>
<accession>K6A575</accession>
<name>K6A575_9BACT</name>
<evidence type="ECO:0000313" key="2">
    <source>
        <dbReference type="Proteomes" id="UP000006271"/>
    </source>
</evidence>
<dbReference type="Proteomes" id="UP000006271">
    <property type="component" value="Unassembled WGS sequence"/>
</dbReference>
<reference evidence="1 2" key="1">
    <citation type="submission" date="2012-02" db="EMBL/GenBank/DDBJ databases">
        <title>The Genome Sequence of Parabacteroides merdae CL03T12C32.</title>
        <authorList>
            <consortium name="The Broad Institute Genome Sequencing Platform"/>
            <person name="Earl A."/>
            <person name="Ward D."/>
            <person name="Feldgarden M."/>
            <person name="Gevers D."/>
            <person name="Zitomersky N.L."/>
            <person name="Coyne M.J."/>
            <person name="Comstock L.E."/>
            <person name="Young S.K."/>
            <person name="Zeng Q."/>
            <person name="Gargeya S."/>
            <person name="Fitzgerald M."/>
            <person name="Haas B."/>
            <person name="Abouelleil A."/>
            <person name="Alvarado L."/>
            <person name="Arachchi H.M."/>
            <person name="Berlin A."/>
            <person name="Chapman S.B."/>
            <person name="Gearin G."/>
            <person name="Goldberg J."/>
            <person name="Griggs A."/>
            <person name="Gujja S."/>
            <person name="Hansen M."/>
            <person name="Heiman D."/>
            <person name="Howarth C."/>
            <person name="Larimer J."/>
            <person name="Lui A."/>
            <person name="MacDonald P.J.P."/>
            <person name="McCowen C."/>
            <person name="Montmayeur A."/>
            <person name="Murphy C."/>
            <person name="Neiman D."/>
            <person name="Pearson M."/>
            <person name="Priest M."/>
            <person name="Roberts A."/>
            <person name="Saif S."/>
            <person name="Shea T."/>
            <person name="Sisk P."/>
            <person name="Stolte C."/>
            <person name="Sykes S."/>
            <person name="Wortman J."/>
            <person name="Nusbaum C."/>
            <person name="Birren B."/>
        </authorList>
    </citation>
    <scope>NUCLEOTIDE SEQUENCE [LARGE SCALE GENOMIC DNA]</scope>
    <source>
        <strain evidence="1 2">CL03T12C32</strain>
    </source>
</reference>
<comment type="caution">
    <text evidence="1">The sequence shown here is derived from an EMBL/GenBank/DDBJ whole genome shotgun (WGS) entry which is preliminary data.</text>
</comment>
<dbReference type="PATRIC" id="fig|999420.3.peg.2816"/>
<dbReference type="EMBL" id="AGZQ01000014">
    <property type="protein sequence ID" value="EKN10813.1"/>
    <property type="molecule type" value="Genomic_DNA"/>
</dbReference>
<organism evidence="1 2">
    <name type="scientific">Parabacteroides merdae CL03T12C32</name>
    <dbReference type="NCBI Taxonomy" id="999420"/>
    <lineage>
        <taxon>Bacteria</taxon>
        <taxon>Pseudomonadati</taxon>
        <taxon>Bacteroidota</taxon>
        <taxon>Bacteroidia</taxon>
        <taxon>Bacteroidales</taxon>
        <taxon>Tannerellaceae</taxon>
        <taxon>Parabacteroides</taxon>
    </lineage>
</organism>
<dbReference type="RefSeq" id="WP_005646398.1">
    <property type="nucleotide sequence ID" value="NZ_JH976454.1"/>
</dbReference>
<proteinExistence type="predicted"/>
<dbReference type="HOGENOM" id="CLU_3219705_0_0_10"/>
<sequence length="49" mass="5620">MKTVFTFPSLGLFVEKLMRRFRITERLYKSELFAGSRSYGAIKKGATSV</sequence>
<protein>
    <submittedName>
        <fullName evidence="1">Uncharacterized protein</fullName>
    </submittedName>
</protein>